<dbReference type="Pfam" id="PF03734">
    <property type="entry name" value="YkuD"/>
    <property type="match status" value="1"/>
</dbReference>
<evidence type="ECO:0000256" key="2">
    <source>
        <dbReference type="ARBA" id="ARBA00005992"/>
    </source>
</evidence>
<dbReference type="GO" id="GO:0071555">
    <property type="term" value="P:cell wall organization"/>
    <property type="evidence" value="ECO:0007669"/>
    <property type="project" value="UniProtKB-UniRule"/>
</dbReference>
<dbReference type="SUPFAM" id="SSF54427">
    <property type="entry name" value="NTF2-like"/>
    <property type="match status" value="1"/>
</dbReference>
<keyword evidence="6 7" id="KW-0961">Cell wall biogenesis/degradation</keyword>
<keyword evidence="5 7" id="KW-0573">Peptidoglycan synthesis</keyword>
<proteinExistence type="inferred from homology"/>
<dbReference type="HOGENOM" id="CLU_041283_0_0_4"/>
<evidence type="ECO:0000256" key="1">
    <source>
        <dbReference type="ARBA" id="ARBA00004752"/>
    </source>
</evidence>
<dbReference type="PROSITE" id="PS52029">
    <property type="entry name" value="LD_TPASE"/>
    <property type="match status" value="1"/>
</dbReference>
<sequence>MMINKALTYTLLAAITLVPWNATAVNRFSFGNLLPKASFGSAATIASNVAANLVEELLVKSLLEISAGKHQQALNTIDQLIQSVPNFKLAHLVRGDLLMAQGKYLQAFGDPGINRPEAVQDLQDEARVRIERYLAKQSQAKQPNLILAPNAQQTHLMLIDTSKSRLYLYEKHDNQLKYVADYYITVGKNGVEKQSEGDKRTPIGVYFASTKLKQQLPDFYGEGAYPLSYPNEWDKAHNRNGSGIWLHGTPSSTYSRPPRASDGCVVVANQDLKALEPVLQSGKTPIIIANNLQWLNSSAAPEAEKEVLNSAINHWLNDWRAQDTEKYLSHYSKDFSTNGINYEQWAEHKYRVQASKPDIDISLSNISMFSYPDPQKKLVVVDFTQSFNSPHLKNVMQKRQYWIQEGNSWKIIYEGTA</sequence>
<keyword evidence="10" id="KW-1185">Reference proteome</keyword>
<dbReference type="InterPro" id="IPR038063">
    <property type="entry name" value="Transpep_catalytic_dom"/>
</dbReference>
<dbReference type="GO" id="GO:0008360">
    <property type="term" value="P:regulation of cell shape"/>
    <property type="evidence" value="ECO:0007669"/>
    <property type="project" value="UniProtKB-UniRule"/>
</dbReference>
<keyword evidence="3" id="KW-0808">Transferase</keyword>
<dbReference type="Proteomes" id="UP000002742">
    <property type="component" value="Chromosome"/>
</dbReference>
<dbReference type="GO" id="GO:0004180">
    <property type="term" value="F:carboxypeptidase activity"/>
    <property type="evidence" value="ECO:0007669"/>
    <property type="project" value="UniProtKB-ARBA"/>
</dbReference>
<keyword evidence="4 7" id="KW-0133">Cell shape</keyword>
<feature type="active site" description="Proton donor/acceptor" evidence="7">
    <location>
        <position position="247"/>
    </location>
</feature>
<dbReference type="RefSeq" id="WP_015831456.1">
    <property type="nucleotide sequence ID" value="NC_012968.1"/>
</dbReference>
<feature type="domain" description="L,D-TPase catalytic" evidence="8">
    <location>
        <begin position="155"/>
        <end position="289"/>
    </location>
</feature>
<dbReference type="Pfam" id="PF24125">
    <property type="entry name" value="Cds6_C"/>
    <property type="match status" value="1"/>
</dbReference>
<protein>
    <submittedName>
        <fullName evidence="9">ErfK/YbiS/YcfS/YnhG family protein</fullName>
    </submittedName>
</protein>
<evidence type="ECO:0000313" key="10">
    <source>
        <dbReference type="Proteomes" id="UP000002742"/>
    </source>
</evidence>
<dbReference type="GO" id="GO:0016740">
    <property type="term" value="F:transferase activity"/>
    <property type="evidence" value="ECO:0007669"/>
    <property type="project" value="UniProtKB-KW"/>
</dbReference>
<dbReference type="SUPFAM" id="SSF141523">
    <property type="entry name" value="L,D-transpeptidase catalytic domain-like"/>
    <property type="match status" value="1"/>
</dbReference>
<comment type="similarity">
    <text evidence="2">Belongs to the YkuD family.</text>
</comment>
<organism evidence="9 10">
    <name type="scientific">Methylotenera mobilis (strain JLW8 / ATCC BAA-1282 / DSM 17540)</name>
    <dbReference type="NCBI Taxonomy" id="583345"/>
    <lineage>
        <taxon>Bacteria</taxon>
        <taxon>Pseudomonadati</taxon>
        <taxon>Pseudomonadota</taxon>
        <taxon>Betaproteobacteria</taxon>
        <taxon>Nitrosomonadales</taxon>
        <taxon>Methylophilaceae</taxon>
        <taxon>Methylotenera</taxon>
    </lineage>
</organism>
<evidence type="ECO:0000259" key="8">
    <source>
        <dbReference type="PROSITE" id="PS52029"/>
    </source>
</evidence>
<reference evidence="10" key="1">
    <citation type="submission" date="2009-07" db="EMBL/GenBank/DDBJ databases">
        <title>Complete sequence of Methylotenera mobilis JLW8.</title>
        <authorList>
            <consortium name="US DOE Joint Genome Institute"/>
            <person name="Lucas S."/>
            <person name="Copeland A."/>
            <person name="Lapidus A."/>
            <person name="Glavina del Rio T."/>
            <person name="Tice H."/>
            <person name="Bruce D."/>
            <person name="Goodwin L."/>
            <person name="Pitluck S."/>
            <person name="LaButti K.M."/>
            <person name="Clum A."/>
            <person name="Larimer F."/>
            <person name="Land M."/>
            <person name="Hauser L."/>
            <person name="Kyrpides N."/>
            <person name="Mikhailova N."/>
            <person name="Kayluzhnaya M."/>
            <person name="Chistoserdova L."/>
        </authorList>
    </citation>
    <scope>NUCLEOTIDE SEQUENCE [LARGE SCALE GENOMIC DNA]</scope>
    <source>
        <strain evidence="10">JLW8 / ATCC BAA-1282 / DSM 17540</strain>
    </source>
</reference>
<evidence type="ECO:0000256" key="5">
    <source>
        <dbReference type="ARBA" id="ARBA00022984"/>
    </source>
</evidence>
<reference evidence="9 10" key="2">
    <citation type="journal article" date="2011" name="J. Bacteriol.">
        <title>Genomes of three methylotrophs from a single niche uncover genetic and metabolic divergence of Methylophilaceae.</title>
        <authorList>
            <person name="Lapidus A."/>
            <person name="Clum A."/>
            <person name="Labutti K."/>
            <person name="Kaluzhnaya M.G."/>
            <person name="Lim S."/>
            <person name="Beck D.A."/>
            <person name="Glavina Del Rio T."/>
            <person name="Nolan M."/>
            <person name="Mavromatis K."/>
            <person name="Huntemann M."/>
            <person name="Lucas S."/>
            <person name="Lidstrom M.E."/>
            <person name="Ivanova N."/>
            <person name="Chistoserdova L."/>
        </authorList>
    </citation>
    <scope>NUCLEOTIDE SEQUENCE [LARGE SCALE GENOMIC DNA]</scope>
    <source>
        <strain evidence="10">JLW8 / ATCC BAA-1282 / DSM 17540</strain>
    </source>
</reference>
<evidence type="ECO:0000256" key="7">
    <source>
        <dbReference type="PROSITE-ProRule" id="PRU01373"/>
    </source>
</evidence>
<dbReference type="KEGG" id="mmb:Mmol_0509"/>
<dbReference type="SUPFAM" id="SSF48452">
    <property type="entry name" value="TPR-like"/>
    <property type="match status" value="1"/>
</dbReference>
<feature type="active site" description="Nucleophile" evidence="7">
    <location>
        <position position="264"/>
    </location>
</feature>
<evidence type="ECO:0000256" key="6">
    <source>
        <dbReference type="ARBA" id="ARBA00023316"/>
    </source>
</evidence>
<dbReference type="eggNOG" id="COG3034">
    <property type="taxonomic scope" value="Bacteria"/>
</dbReference>
<dbReference type="InterPro" id="IPR005490">
    <property type="entry name" value="LD_TPept_cat_dom"/>
</dbReference>
<dbReference type="Gene3D" id="2.40.440.10">
    <property type="entry name" value="L,D-transpeptidase catalytic domain-like"/>
    <property type="match status" value="1"/>
</dbReference>
<dbReference type="CDD" id="cd16913">
    <property type="entry name" value="YkuD_like"/>
    <property type="match status" value="1"/>
</dbReference>
<dbReference type="GO" id="GO:0009252">
    <property type="term" value="P:peptidoglycan biosynthetic process"/>
    <property type="evidence" value="ECO:0007669"/>
    <property type="project" value="UniProtKB-UniPathway"/>
</dbReference>
<dbReference type="UniPathway" id="UPA00219"/>
<comment type="pathway">
    <text evidence="1 7">Cell wall biogenesis; peptidoglycan biosynthesis.</text>
</comment>
<dbReference type="EMBL" id="CP001672">
    <property type="protein sequence ID" value="ACT47419.1"/>
    <property type="molecule type" value="Genomic_DNA"/>
</dbReference>
<accession>C6WU20</accession>
<dbReference type="PANTHER" id="PTHR36699:SF1">
    <property type="entry name" value="L,D-TRANSPEPTIDASE YAFK-RELATED"/>
    <property type="match status" value="1"/>
</dbReference>
<dbReference type="STRING" id="583345.Mmol_0509"/>
<dbReference type="InterPro" id="IPR011990">
    <property type="entry name" value="TPR-like_helical_dom_sf"/>
</dbReference>
<gene>
    <name evidence="9" type="ordered locus">Mmol_0509</name>
</gene>
<name>C6WU20_METML</name>
<dbReference type="AlphaFoldDB" id="C6WU20"/>
<evidence type="ECO:0000256" key="4">
    <source>
        <dbReference type="ARBA" id="ARBA00022960"/>
    </source>
</evidence>
<dbReference type="InterPro" id="IPR032710">
    <property type="entry name" value="NTF2-like_dom_sf"/>
</dbReference>
<dbReference type="OrthoDB" id="9809748at2"/>
<dbReference type="PANTHER" id="PTHR36699">
    <property type="entry name" value="LD-TRANSPEPTIDASE"/>
    <property type="match status" value="1"/>
</dbReference>
<dbReference type="InterPro" id="IPR056203">
    <property type="entry name" value="Cds6_C"/>
</dbReference>
<evidence type="ECO:0000313" key="9">
    <source>
        <dbReference type="EMBL" id="ACT47419.1"/>
    </source>
</evidence>
<evidence type="ECO:0000256" key="3">
    <source>
        <dbReference type="ARBA" id="ARBA00022679"/>
    </source>
</evidence>